<dbReference type="GO" id="GO:0016308">
    <property type="term" value="F:1-phosphatidylinositol-4-phosphate 5-kinase activity"/>
    <property type="evidence" value="ECO:0007669"/>
    <property type="project" value="TreeGrafter"/>
</dbReference>
<keyword evidence="5" id="KW-1185">Reference proteome</keyword>
<keyword evidence="1" id="KW-0067">ATP-binding</keyword>
<evidence type="ECO:0000256" key="1">
    <source>
        <dbReference type="PROSITE-ProRule" id="PRU00781"/>
    </source>
</evidence>
<evidence type="ECO:0000256" key="2">
    <source>
        <dbReference type="SAM" id="Phobius"/>
    </source>
</evidence>
<dbReference type="CDD" id="cd00139">
    <property type="entry name" value="PIPKc"/>
    <property type="match status" value="1"/>
</dbReference>
<evidence type="ECO:0000259" key="3">
    <source>
        <dbReference type="PROSITE" id="PS51455"/>
    </source>
</evidence>
<organism evidence="4 5">
    <name type="scientific">Stylonychia lemnae</name>
    <name type="common">Ciliate</name>
    <dbReference type="NCBI Taxonomy" id="5949"/>
    <lineage>
        <taxon>Eukaryota</taxon>
        <taxon>Sar</taxon>
        <taxon>Alveolata</taxon>
        <taxon>Ciliophora</taxon>
        <taxon>Intramacronucleata</taxon>
        <taxon>Spirotrichea</taxon>
        <taxon>Stichotrichia</taxon>
        <taxon>Sporadotrichida</taxon>
        <taxon>Oxytrichidae</taxon>
        <taxon>Stylonychinae</taxon>
        <taxon>Stylonychia</taxon>
    </lineage>
</organism>
<dbReference type="PANTHER" id="PTHR23086">
    <property type="entry name" value="PHOSPHATIDYLINOSITOL-4-PHOSPHATE 5-KINASE"/>
    <property type="match status" value="1"/>
</dbReference>
<keyword evidence="1" id="KW-0808">Transferase</keyword>
<name>A0A078B6A8_STYLE</name>
<dbReference type="InterPro" id="IPR002498">
    <property type="entry name" value="PInositol-4-P-4/5-kinase_core"/>
</dbReference>
<dbReference type="InterPro" id="IPR023610">
    <property type="entry name" value="PInositol-4/5-P-5/4-kinase"/>
</dbReference>
<accession>A0A078B6A8</accession>
<dbReference type="AlphaFoldDB" id="A0A078B6A8"/>
<keyword evidence="1" id="KW-0418">Kinase</keyword>
<dbReference type="Pfam" id="PF01504">
    <property type="entry name" value="PIP5K"/>
    <property type="match status" value="1"/>
</dbReference>
<proteinExistence type="predicted"/>
<feature type="domain" description="PIPK" evidence="3">
    <location>
        <begin position="309"/>
        <end position="782"/>
    </location>
</feature>
<dbReference type="EMBL" id="CCKQ01018125">
    <property type="protein sequence ID" value="CDW90060.1"/>
    <property type="molecule type" value="Genomic_DNA"/>
</dbReference>
<protein>
    <recommendedName>
        <fullName evidence="3">PIPK domain-containing protein</fullName>
    </recommendedName>
</protein>
<dbReference type="InParanoid" id="A0A078B6A8"/>
<dbReference type="PROSITE" id="PS51455">
    <property type="entry name" value="PIPK"/>
    <property type="match status" value="1"/>
</dbReference>
<sequence length="816" mass="95364">MHIPTWLNYLMIITSIACLTISIFTIMFQIKNPKSRQQLIICEQFIGEIWEDSFYQSQDYKQSINQRCSFKKSFFQISVSRIMRQGMEQSPDHQSLNYALFLVVQKLQLISSLNFMLYGQLCQSNKSLKIQYIKSTDTFFSIMHQHSSFLYPQLGSYLLVMNSVLKQIAYSFILTNFQESIQCGIMHTPGLDDEILMLLPFMLVPIEIFLITKIMKETPFIVKETTYVLGDKVTFLCLTISTLCEPVFEAAVKKKWLQLTRQRPVKKYKKPKIKTNRGQNQDSLISFGEMSISPPSVNSLSVSSEDDFEIGDNQLEMKDDLDVEDESQFQRLVNDGDQQFTRTTRMTMSLEQKTNFFIINTVLMSVTQCFLFNKRGRENVVGMVGGIIKFAKKALTYQLSFSPRENVAEMTQFQEGSGKSASLFFFTANKQFVIKTLKQAELDLLAKKGVLEKYYSYLQKHPKSLLARFYGIYTIKIQHMRKINVIIMDNLMGKYIEDATRIYDLKGSTFQRIVQEPKSELQTRKDLNFQDDRQFRMQVNKNMQKDILSRIHKDKEFLKSCELMDYSLLLVFFRKGRMLQQAQSPQNLQGQNPFDIATGDQTYRNRKMSIFIKHGDEGKYLCVEEDKFFDHDSPINKSKSFLNAPSMNLGLGRLNSDQDIRPIEKSNSLAFDEYVNNNVDTNHNKNFTLGINQSSQPTIQRSHNSDQLKPRTDEYIQYDCENDENIYYRIGIIDFLQKYNRAKKMENKWLRFRNRNVAPDTFSCVDPKLYGDRFLNFMKTNLFGRSVRDSEFMPRQTFNIQLSNLLTRDKTQARKN</sequence>
<dbReference type="Proteomes" id="UP000039865">
    <property type="component" value="Unassembled WGS sequence"/>
</dbReference>
<dbReference type="PANTHER" id="PTHR23086:SF8">
    <property type="entry name" value="PHOSPHATIDYLINOSITOL 5-PHOSPHATE 4-KINASE, ISOFORM A"/>
    <property type="match status" value="1"/>
</dbReference>
<dbReference type="SUPFAM" id="SSF56104">
    <property type="entry name" value="SAICAR synthase-like"/>
    <property type="match status" value="1"/>
</dbReference>
<dbReference type="Gene3D" id="3.30.810.10">
    <property type="entry name" value="2-Layer Sandwich"/>
    <property type="match status" value="2"/>
</dbReference>
<dbReference type="GO" id="GO:0046854">
    <property type="term" value="P:phosphatidylinositol phosphate biosynthetic process"/>
    <property type="evidence" value="ECO:0007669"/>
    <property type="project" value="TreeGrafter"/>
</dbReference>
<dbReference type="OrthoDB" id="416009at2759"/>
<dbReference type="InterPro" id="IPR027484">
    <property type="entry name" value="PInositol-4-P-5-kinase_N"/>
</dbReference>
<dbReference type="GO" id="GO:0005524">
    <property type="term" value="F:ATP binding"/>
    <property type="evidence" value="ECO:0007669"/>
    <property type="project" value="UniProtKB-UniRule"/>
</dbReference>
<keyword evidence="1" id="KW-0547">Nucleotide-binding</keyword>
<keyword evidence="2" id="KW-0472">Membrane</keyword>
<dbReference type="InterPro" id="IPR027483">
    <property type="entry name" value="PInositol-4-P-4/5-kinase_C_sf"/>
</dbReference>
<gene>
    <name evidence="4" type="primary">Contig11990.g606</name>
    <name evidence="4" type="ORF">STYLEM_19200</name>
</gene>
<dbReference type="SMART" id="SM00330">
    <property type="entry name" value="PIPKc"/>
    <property type="match status" value="1"/>
</dbReference>
<feature type="transmembrane region" description="Helical" evidence="2">
    <location>
        <begin position="6"/>
        <end position="28"/>
    </location>
</feature>
<evidence type="ECO:0000313" key="5">
    <source>
        <dbReference type="Proteomes" id="UP000039865"/>
    </source>
</evidence>
<reference evidence="4 5" key="1">
    <citation type="submission" date="2014-06" db="EMBL/GenBank/DDBJ databases">
        <authorList>
            <person name="Swart Estienne"/>
        </authorList>
    </citation>
    <scope>NUCLEOTIDE SEQUENCE [LARGE SCALE GENOMIC DNA]</scope>
    <source>
        <strain evidence="4 5">130c</strain>
    </source>
</reference>
<dbReference type="GO" id="GO:0005886">
    <property type="term" value="C:plasma membrane"/>
    <property type="evidence" value="ECO:0007669"/>
    <property type="project" value="TreeGrafter"/>
</dbReference>
<evidence type="ECO:0000313" key="4">
    <source>
        <dbReference type="EMBL" id="CDW90060.1"/>
    </source>
</evidence>
<dbReference type="Gene3D" id="3.30.800.10">
    <property type="entry name" value="Phosphatidylinositol Phosphate Kinase II Beta"/>
    <property type="match status" value="1"/>
</dbReference>
<keyword evidence="2" id="KW-0812">Transmembrane</keyword>
<keyword evidence="2" id="KW-1133">Transmembrane helix</keyword>